<proteinExistence type="inferred from homology"/>
<keyword evidence="3" id="KW-0546">Nucleotide metabolism</keyword>
<evidence type="ECO:0000256" key="3">
    <source>
        <dbReference type="HAMAP-Rule" id="MF_00528"/>
    </source>
</evidence>
<evidence type="ECO:0000256" key="1">
    <source>
        <dbReference type="ARBA" id="ARBA00001968"/>
    </source>
</evidence>
<dbReference type="CDD" id="cd00555">
    <property type="entry name" value="Maf"/>
    <property type="match status" value="1"/>
</dbReference>
<dbReference type="GO" id="GO:0036218">
    <property type="term" value="F:dTTP diphosphatase activity"/>
    <property type="evidence" value="ECO:0007669"/>
    <property type="project" value="RHEA"/>
</dbReference>
<dbReference type="SUPFAM" id="SSF52972">
    <property type="entry name" value="ITPase-like"/>
    <property type="match status" value="1"/>
</dbReference>
<dbReference type="GO" id="GO:0036221">
    <property type="term" value="F:UTP diphosphatase activity"/>
    <property type="evidence" value="ECO:0007669"/>
    <property type="project" value="RHEA"/>
</dbReference>
<keyword evidence="3" id="KW-0963">Cytoplasm</keyword>
<dbReference type="EC" id="3.6.1.9" evidence="3"/>
<comment type="catalytic activity">
    <reaction evidence="3">
        <text>UTP + H2O = UMP + diphosphate + H(+)</text>
        <dbReference type="Rhea" id="RHEA:29395"/>
        <dbReference type="ChEBI" id="CHEBI:15377"/>
        <dbReference type="ChEBI" id="CHEBI:15378"/>
        <dbReference type="ChEBI" id="CHEBI:33019"/>
        <dbReference type="ChEBI" id="CHEBI:46398"/>
        <dbReference type="ChEBI" id="CHEBI:57865"/>
        <dbReference type="EC" id="3.6.1.9"/>
    </reaction>
</comment>
<dbReference type="GO" id="GO:0009117">
    <property type="term" value="P:nucleotide metabolic process"/>
    <property type="evidence" value="ECO:0007669"/>
    <property type="project" value="UniProtKB-KW"/>
</dbReference>
<sequence>MKKIVLASASPRRIELLKMFLPDITIIPSNYEEKLIDTEPIRLSVELAKGKAIDVASRVDGKSIIIGADTIVVMNSLVFGKPKDKEDAKQMLYTLSGKVHQVITGLCVLDVFNNKTITSYESTDVYFKELSADEIDLYIKSGEPFDKAGAYAIQGLASIFVKKINGCYFNVVGLPVYKLNEMLKDVGVNLLSKECLNGSQEK</sequence>
<dbReference type="PATRIC" id="fig|908809.3.peg.307"/>
<evidence type="ECO:0000256" key="2">
    <source>
        <dbReference type="ARBA" id="ARBA00022801"/>
    </source>
</evidence>
<dbReference type="Proteomes" id="UP000052015">
    <property type="component" value="Unassembled WGS sequence"/>
</dbReference>
<evidence type="ECO:0000313" key="5">
    <source>
        <dbReference type="Proteomes" id="UP000052015"/>
    </source>
</evidence>
<dbReference type="RefSeq" id="WP_057976396.1">
    <property type="nucleotide sequence ID" value="NZ_LKHP01000001.1"/>
</dbReference>
<dbReference type="NCBIfam" id="TIGR00172">
    <property type="entry name" value="maf"/>
    <property type="match status" value="1"/>
</dbReference>
<dbReference type="OrthoDB" id="9807767at2"/>
<comment type="similarity">
    <text evidence="3">Belongs to the Maf family. YhdE subfamily.</text>
</comment>
<keyword evidence="5" id="KW-1185">Reference proteome</keyword>
<protein>
    <recommendedName>
        <fullName evidence="3">dTTP/UTP pyrophosphatase</fullName>
        <shortName evidence="3">dTTPase/UTPase</shortName>
        <ecNumber evidence="3">3.6.1.9</ecNumber>
    </recommendedName>
    <alternativeName>
        <fullName evidence="3">Nucleoside triphosphate pyrophosphatase</fullName>
    </alternativeName>
    <alternativeName>
        <fullName evidence="3">Nucleotide pyrophosphatase</fullName>
        <shortName evidence="3">Nucleotide PPase</shortName>
    </alternativeName>
</protein>
<name>A0A0R3JX70_CALMK</name>
<gene>
    <name evidence="4" type="primary">maf</name>
    <name evidence="4" type="ORF">ABG79_00309</name>
</gene>
<dbReference type="InterPro" id="IPR003697">
    <property type="entry name" value="Maf-like"/>
</dbReference>
<feature type="site" description="Important for substrate specificity" evidence="3">
    <location>
        <position position="12"/>
    </location>
</feature>
<accession>A0A0R3JX70</accession>
<dbReference type="EMBL" id="LKHP01000001">
    <property type="protein sequence ID" value="KRQ88139.1"/>
    <property type="molecule type" value="Genomic_DNA"/>
</dbReference>
<feature type="active site" description="Proton acceptor" evidence="3">
    <location>
        <position position="69"/>
    </location>
</feature>
<comment type="caution">
    <text evidence="4">The sequence shown here is derived from an EMBL/GenBank/DDBJ whole genome shotgun (WGS) entry which is preliminary data.</text>
</comment>
<evidence type="ECO:0000313" key="4">
    <source>
        <dbReference type="EMBL" id="KRQ88139.1"/>
    </source>
</evidence>
<dbReference type="PANTHER" id="PTHR43213:SF5">
    <property type="entry name" value="BIFUNCTIONAL DTTP_UTP PYROPHOSPHATASE_METHYLTRANSFERASE PROTEIN-RELATED"/>
    <property type="match status" value="1"/>
</dbReference>
<dbReference type="PIRSF" id="PIRSF006305">
    <property type="entry name" value="Maf"/>
    <property type="match status" value="1"/>
</dbReference>
<dbReference type="InterPro" id="IPR029001">
    <property type="entry name" value="ITPase-like_fam"/>
</dbReference>
<comment type="function">
    <text evidence="3">Nucleoside triphosphate pyrophosphatase that hydrolyzes dTTP and UTP. May have a dual role in cell division arrest and in preventing the incorporation of modified nucleotides into cellular nucleic acids.</text>
</comment>
<reference evidence="4 5" key="1">
    <citation type="submission" date="2015-09" db="EMBL/GenBank/DDBJ databases">
        <title>Draft genome sequence of a Caloramator mitchellensis, a moderate thermophile from the Great Artesian Basin of Australia.</title>
        <authorList>
            <person name="Patel B.K."/>
        </authorList>
    </citation>
    <scope>NUCLEOTIDE SEQUENCE [LARGE SCALE GENOMIC DNA]</scope>
    <source>
        <strain evidence="4 5">VF08</strain>
    </source>
</reference>
<dbReference type="Pfam" id="PF02545">
    <property type="entry name" value="Maf"/>
    <property type="match status" value="1"/>
</dbReference>
<feature type="site" description="Important for substrate specificity" evidence="3">
    <location>
        <position position="70"/>
    </location>
</feature>
<comment type="cofactor">
    <cofactor evidence="1 3">
        <name>a divalent metal cation</name>
        <dbReference type="ChEBI" id="CHEBI:60240"/>
    </cofactor>
</comment>
<dbReference type="STRING" id="908809.ABG79_00309"/>
<comment type="caution">
    <text evidence="3">Lacks conserved residue(s) required for the propagation of feature annotation.</text>
</comment>
<keyword evidence="2 3" id="KW-0378">Hydrolase</keyword>
<dbReference type="Gene3D" id="3.90.950.10">
    <property type="match status" value="1"/>
</dbReference>
<dbReference type="AlphaFoldDB" id="A0A0R3JX70"/>
<dbReference type="PANTHER" id="PTHR43213">
    <property type="entry name" value="BIFUNCTIONAL DTTP/UTP PYROPHOSPHATASE/METHYLTRANSFERASE PROTEIN-RELATED"/>
    <property type="match status" value="1"/>
</dbReference>
<feature type="site" description="Important for substrate specificity" evidence="3">
    <location>
        <position position="154"/>
    </location>
</feature>
<dbReference type="GO" id="GO:0005737">
    <property type="term" value="C:cytoplasm"/>
    <property type="evidence" value="ECO:0007669"/>
    <property type="project" value="UniProtKB-SubCell"/>
</dbReference>
<comment type="catalytic activity">
    <reaction evidence="3">
        <text>dTTP + H2O = dTMP + diphosphate + H(+)</text>
        <dbReference type="Rhea" id="RHEA:28534"/>
        <dbReference type="ChEBI" id="CHEBI:15377"/>
        <dbReference type="ChEBI" id="CHEBI:15378"/>
        <dbReference type="ChEBI" id="CHEBI:33019"/>
        <dbReference type="ChEBI" id="CHEBI:37568"/>
        <dbReference type="ChEBI" id="CHEBI:63528"/>
        <dbReference type="EC" id="3.6.1.9"/>
    </reaction>
</comment>
<comment type="subcellular location">
    <subcellularLocation>
        <location evidence="3">Cytoplasm</location>
    </subcellularLocation>
</comment>
<organism evidence="4 5">
    <name type="scientific">Caloramator mitchellensis</name>
    <dbReference type="NCBI Taxonomy" id="908809"/>
    <lineage>
        <taxon>Bacteria</taxon>
        <taxon>Bacillati</taxon>
        <taxon>Bacillota</taxon>
        <taxon>Clostridia</taxon>
        <taxon>Eubacteriales</taxon>
        <taxon>Clostridiaceae</taxon>
        <taxon>Caloramator</taxon>
    </lineage>
</organism>
<dbReference type="HAMAP" id="MF_00528">
    <property type="entry name" value="Maf"/>
    <property type="match status" value="1"/>
</dbReference>